<dbReference type="InterPro" id="IPR036864">
    <property type="entry name" value="Zn2-C6_fun-type_DNA-bd_sf"/>
</dbReference>
<keyword evidence="7" id="KW-1133">Transmembrane helix</keyword>
<dbReference type="SMART" id="SM00906">
    <property type="entry name" value="Fungal_trans"/>
    <property type="match status" value="1"/>
</dbReference>
<dbReference type="InterPro" id="IPR001138">
    <property type="entry name" value="Zn2Cys6_DnaBD"/>
</dbReference>
<dbReference type="CDD" id="cd12148">
    <property type="entry name" value="fungal_TF_MHR"/>
    <property type="match status" value="1"/>
</dbReference>
<sequence length="624" mass="70072">MPRRRACDSCHVKKIHCDGAEPRCEWCTHRDIVCTYGRIGIPKNGKFRACKKTVTAQEQTEQRIARLKVLLDFKTYVSSSRSLDSGINGAPSEATNSSDSRDSVELYQVLSGMPRQGIFYSNTMHFAGFDIDDITAQVGIPVFCKDGLRWIQDKAGASKLFEDMYKTRYQQHQAAPPLVSQPGEAMKMPPKSIASLCLQIFSTSPLRRVFPVINITDFKTTLEQAYDFGKRSISLPAQACIQSFTALVTLLEPGKIPLTSTETELYSHEAQVSLIEILVQLRVEGLQAALMLCIYHDLSGNIRSAALIHSMALQCVYGLGAHLDQQASPFPNASGHLRDLFWLYYFFDRHISLRTGRPPLLNNDECSLSLDGYLGLAAIQHHQTLLFPCDLGLTILKSEVYKKLYSRSAAAKSDMEYLQDIRDLDDRLEEWRLSLPEFARPSLSILHFGAARDVLENEFATWIVFTHLEYLYLLSAIHRACGRCATTSYGTDGLGAFNSSLMLSLHASRATLGYLGMASKHMHGEIFWLVVFYPIWATVTIFSYILHDPKAASTTSDVELLRVVPSLVQHLRKRPPGLEEKRHLDLLEAFVAELVRLAGCAIERAKKHENAPLFIEEYYSLTSS</sequence>
<organism evidence="9 10">
    <name type="scientific">Stachybotrys elegans</name>
    <dbReference type="NCBI Taxonomy" id="80388"/>
    <lineage>
        <taxon>Eukaryota</taxon>
        <taxon>Fungi</taxon>
        <taxon>Dikarya</taxon>
        <taxon>Ascomycota</taxon>
        <taxon>Pezizomycotina</taxon>
        <taxon>Sordariomycetes</taxon>
        <taxon>Hypocreomycetidae</taxon>
        <taxon>Hypocreales</taxon>
        <taxon>Stachybotryaceae</taxon>
        <taxon>Stachybotrys</taxon>
    </lineage>
</organism>
<evidence type="ECO:0000313" key="9">
    <source>
        <dbReference type="EMBL" id="KAH7316979.1"/>
    </source>
</evidence>
<evidence type="ECO:0000256" key="2">
    <source>
        <dbReference type="ARBA" id="ARBA00022723"/>
    </source>
</evidence>
<dbReference type="PROSITE" id="PS50048">
    <property type="entry name" value="ZN2_CY6_FUNGAL_2"/>
    <property type="match status" value="1"/>
</dbReference>
<dbReference type="GO" id="GO:0005634">
    <property type="term" value="C:nucleus"/>
    <property type="evidence" value="ECO:0007669"/>
    <property type="project" value="UniProtKB-SubCell"/>
</dbReference>
<dbReference type="GO" id="GO:0006351">
    <property type="term" value="P:DNA-templated transcription"/>
    <property type="evidence" value="ECO:0007669"/>
    <property type="project" value="InterPro"/>
</dbReference>
<dbReference type="SMART" id="SM00066">
    <property type="entry name" value="GAL4"/>
    <property type="match status" value="1"/>
</dbReference>
<dbReference type="GO" id="GO:0000981">
    <property type="term" value="F:DNA-binding transcription factor activity, RNA polymerase II-specific"/>
    <property type="evidence" value="ECO:0007669"/>
    <property type="project" value="InterPro"/>
</dbReference>
<keyword evidence="3" id="KW-0805">Transcription regulation</keyword>
<dbReference type="PROSITE" id="PS00463">
    <property type="entry name" value="ZN2_CY6_FUNGAL_1"/>
    <property type="match status" value="1"/>
</dbReference>
<keyword evidence="2" id="KW-0479">Metal-binding</keyword>
<accession>A0A8K0WPZ7</accession>
<name>A0A8K0WPZ7_9HYPO</name>
<evidence type="ECO:0000256" key="3">
    <source>
        <dbReference type="ARBA" id="ARBA00023015"/>
    </source>
</evidence>
<keyword evidence="7" id="KW-0812">Transmembrane</keyword>
<evidence type="ECO:0000256" key="6">
    <source>
        <dbReference type="ARBA" id="ARBA00023242"/>
    </source>
</evidence>
<dbReference type="InterPro" id="IPR007219">
    <property type="entry name" value="XnlR_reg_dom"/>
</dbReference>
<dbReference type="OrthoDB" id="4116913at2759"/>
<evidence type="ECO:0000256" key="4">
    <source>
        <dbReference type="ARBA" id="ARBA00023125"/>
    </source>
</evidence>
<dbReference type="Pfam" id="PF00172">
    <property type="entry name" value="Zn_clus"/>
    <property type="match status" value="1"/>
</dbReference>
<feature type="transmembrane region" description="Helical" evidence="7">
    <location>
        <begin position="526"/>
        <end position="546"/>
    </location>
</feature>
<dbReference type="Proteomes" id="UP000813444">
    <property type="component" value="Unassembled WGS sequence"/>
</dbReference>
<comment type="subcellular location">
    <subcellularLocation>
        <location evidence="1">Nucleus</location>
    </subcellularLocation>
</comment>
<evidence type="ECO:0000256" key="1">
    <source>
        <dbReference type="ARBA" id="ARBA00004123"/>
    </source>
</evidence>
<dbReference type="AlphaFoldDB" id="A0A8K0WPZ7"/>
<dbReference type="InterPro" id="IPR050987">
    <property type="entry name" value="AtrR-like"/>
</dbReference>
<dbReference type="CDD" id="cd00067">
    <property type="entry name" value="GAL4"/>
    <property type="match status" value="1"/>
</dbReference>
<feature type="domain" description="Zn(2)-C6 fungal-type" evidence="8">
    <location>
        <begin position="6"/>
        <end position="36"/>
    </location>
</feature>
<dbReference type="GO" id="GO:0003677">
    <property type="term" value="F:DNA binding"/>
    <property type="evidence" value="ECO:0007669"/>
    <property type="project" value="UniProtKB-KW"/>
</dbReference>
<dbReference type="PANTHER" id="PTHR46910:SF37">
    <property type="entry name" value="ZN(II)2CYS6 TRANSCRIPTION FACTOR (EUROFUNG)"/>
    <property type="match status" value="1"/>
</dbReference>
<keyword evidence="7" id="KW-0472">Membrane</keyword>
<comment type="caution">
    <text evidence="9">The sequence shown here is derived from an EMBL/GenBank/DDBJ whole genome shotgun (WGS) entry which is preliminary data.</text>
</comment>
<proteinExistence type="predicted"/>
<dbReference type="PANTHER" id="PTHR46910">
    <property type="entry name" value="TRANSCRIPTION FACTOR PDR1"/>
    <property type="match status" value="1"/>
</dbReference>
<evidence type="ECO:0000256" key="5">
    <source>
        <dbReference type="ARBA" id="ARBA00023163"/>
    </source>
</evidence>
<protein>
    <recommendedName>
        <fullName evidence="8">Zn(2)-C6 fungal-type domain-containing protein</fullName>
    </recommendedName>
</protein>
<reference evidence="9" key="1">
    <citation type="journal article" date="2021" name="Nat. Commun.">
        <title>Genetic determinants of endophytism in the Arabidopsis root mycobiome.</title>
        <authorList>
            <person name="Mesny F."/>
            <person name="Miyauchi S."/>
            <person name="Thiergart T."/>
            <person name="Pickel B."/>
            <person name="Atanasova L."/>
            <person name="Karlsson M."/>
            <person name="Huettel B."/>
            <person name="Barry K.W."/>
            <person name="Haridas S."/>
            <person name="Chen C."/>
            <person name="Bauer D."/>
            <person name="Andreopoulos W."/>
            <person name="Pangilinan J."/>
            <person name="LaButti K."/>
            <person name="Riley R."/>
            <person name="Lipzen A."/>
            <person name="Clum A."/>
            <person name="Drula E."/>
            <person name="Henrissat B."/>
            <person name="Kohler A."/>
            <person name="Grigoriev I.V."/>
            <person name="Martin F.M."/>
            <person name="Hacquard S."/>
        </authorList>
    </citation>
    <scope>NUCLEOTIDE SEQUENCE</scope>
    <source>
        <strain evidence="9">MPI-CAGE-CH-0235</strain>
    </source>
</reference>
<evidence type="ECO:0000313" key="10">
    <source>
        <dbReference type="Proteomes" id="UP000813444"/>
    </source>
</evidence>
<dbReference type="EMBL" id="JAGPNK010000008">
    <property type="protein sequence ID" value="KAH7316979.1"/>
    <property type="molecule type" value="Genomic_DNA"/>
</dbReference>
<evidence type="ECO:0000259" key="8">
    <source>
        <dbReference type="PROSITE" id="PS50048"/>
    </source>
</evidence>
<dbReference type="Gene3D" id="4.10.240.10">
    <property type="entry name" value="Zn(2)-C6 fungal-type DNA-binding domain"/>
    <property type="match status" value="1"/>
</dbReference>
<keyword evidence="10" id="KW-1185">Reference proteome</keyword>
<dbReference type="Pfam" id="PF04082">
    <property type="entry name" value="Fungal_trans"/>
    <property type="match status" value="1"/>
</dbReference>
<keyword evidence="5" id="KW-0804">Transcription</keyword>
<evidence type="ECO:0000256" key="7">
    <source>
        <dbReference type="SAM" id="Phobius"/>
    </source>
</evidence>
<dbReference type="SUPFAM" id="SSF57701">
    <property type="entry name" value="Zn2/Cys6 DNA-binding domain"/>
    <property type="match status" value="1"/>
</dbReference>
<keyword evidence="6" id="KW-0539">Nucleus</keyword>
<dbReference type="GO" id="GO:0008270">
    <property type="term" value="F:zinc ion binding"/>
    <property type="evidence" value="ECO:0007669"/>
    <property type="project" value="InterPro"/>
</dbReference>
<keyword evidence="4" id="KW-0238">DNA-binding</keyword>
<gene>
    <name evidence="9" type="ORF">B0I35DRAFT_434347</name>
</gene>